<dbReference type="SUPFAM" id="SSF46785">
    <property type="entry name" value="Winged helix' DNA-binding domain"/>
    <property type="match status" value="1"/>
</dbReference>
<dbReference type="InterPro" id="IPR036388">
    <property type="entry name" value="WH-like_DNA-bd_sf"/>
</dbReference>
<name>A0A6J6IK68_9ZZZZ</name>
<feature type="region of interest" description="Disordered" evidence="1">
    <location>
        <begin position="120"/>
        <end position="140"/>
    </location>
</feature>
<sequence>METSCRCAVPNSARYSHSVNINTQSFWVLTVLTSGPQHGYGLLKEIETLSEGTTRPQVGALYRTIDRLEADGYIEIDSEETVDGRLRRYYRITDDGRGQLMAAVEEVTTMADVARARLGTKRPRRATKPTIRPSLGTAFA</sequence>
<dbReference type="PANTHER" id="PTHR33169:SF13">
    <property type="entry name" value="PADR-FAMILY TRANSCRIPTIONAL REGULATOR"/>
    <property type="match status" value="1"/>
</dbReference>
<evidence type="ECO:0000259" key="2">
    <source>
        <dbReference type="Pfam" id="PF03551"/>
    </source>
</evidence>
<gene>
    <name evidence="3" type="ORF">UFOPK1835_02087</name>
</gene>
<protein>
    <submittedName>
        <fullName evidence="3">Unannotated protein</fullName>
    </submittedName>
</protein>
<feature type="domain" description="Transcription regulator PadR N-terminal" evidence="2">
    <location>
        <begin position="28"/>
        <end position="100"/>
    </location>
</feature>
<evidence type="ECO:0000256" key="1">
    <source>
        <dbReference type="SAM" id="MobiDB-lite"/>
    </source>
</evidence>
<dbReference type="PANTHER" id="PTHR33169">
    <property type="entry name" value="PADR-FAMILY TRANSCRIPTIONAL REGULATOR"/>
    <property type="match status" value="1"/>
</dbReference>
<evidence type="ECO:0000313" key="3">
    <source>
        <dbReference type="EMBL" id="CAB4624941.1"/>
    </source>
</evidence>
<proteinExistence type="predicted"/>
<dbReference type="InterPro" id="IPR005149">
    <property type="entry name" value="Tscrpt_reg_PadR_N"/>
</dbReference>
<accession>A0A6J6IK68</accession>
<dbReference type="EMBL" id="CAEZUP010000141">
    <property type="protein sequence ID" value="CAB4624941.1"/>
    <property type="molecule type" value="Genomic_DNA"/>
</dbReference>
<dbReference type="Gene3D" id="1.10.10.10">
    <property type="entry name" value="Winged helix-like DNA-binding domain superfamily/Winged helix DNA-binding domain"/>
    <property type="match status" value="1"/>
</dbReference>
<dbReference type="InterPro" id="IPR052509">
    <property type="entry name" value="Metal_resp_DNA-bind_regulator"/>
</dbReference>
<dbReference type="Pfam" id="PF03551">
    <property type="entry name" value="PadR"/>
    <property type="match status" value="1"/>
</dbReference>
<dbReference type="InterPro" id="IPR036390">
    <property type="entry name" value="WH_DNA-bd_sf"/>
</dbReference>
<dbReference type="AlphaFoldDB" id="A0A6J6IK68"/>
<reference evidence="3" key="1">
    <citation type="submission" date="2020-05" db="EMBL/GenBank/DDBJ databases">
        <authorList>
            <person name="Chiriac C."/>
            <person name="Salcher M."/>
            <person name="Ghai R."/>
            <person name="Kavagutti S V."/>
        </authorList>
    </citation>
    <scope>NUCLEOTIDE SEQUENCE</scope>
</reference>
<organism evidence="3">
    <name type="scientific">freshwater metagenome</name>
    <dbReference type="NCBI Taxonomy" id="449393"/>
    <lineage>
        <taxon>unclassified sequences</taxon>
        <taxon>metagenomes</taxon>
        <taxon>ecological metagenomes</taxon>
    </lineage>
</organism>